<proteinExistence type="inferred from homology"/>
<dbReference type="Gene3D" id="3.40.50.1980">
    <property type="entry name" value="Nitrogenase molybdenum iron protein domain"/>
    <property type="match status" value="3"/>
</dbReference>
<accession>A0ABT0JUS4</accession>
<dbReference type="PROSITE" id="PS00699">
    <property type="entry name" value="NITROGENASE_1_1"/>
    <property type="match status" value="1"/>
</dbReference>
<protein>
    <submittedName>
        <fullName evidence="5">Nitrogenase iron-molybdenum cofactor biosynthesis protein NifN</fullName>
    </submittedName>
</protein>
<evidence type="ECO:0000256" key="3">
    <source>
        <dbReference type="SAM" id="MobiDB-lite"/>
    </source>
</evidence>
<keyword evidence="6" id="KW-1185">Reference proteome</keyword>
<feature type="region of interest" description="Disordered" evidence="3">
    <location>
        <begin position="528"/>
        <end position="588"/>
    </location>
</feature>
<evidence type="ECO:0000313" key="6">
    <source>
        <dbReference type="Proteomes" id="UP001201873"/>
    </source>
</evidence>
<feature type="domain" description="Nitrogenase/oxidoreductase component 1" evidence="4">
    <location>
        <begin position="19"/>
        <end position="520"/>
    </location>
</feature>
<sequence length="588" mass="60036">MARIVTTERGATIDPLKHSQPLGAAMVFLGLAGSMPIMHGSMGCASFAKALLTRHFNEPIPLQTTAISEVTAVFGSGESMVATLDAIRKKQRPEIIGLLTTGVTEVSGEDIGGQLRAYLAAWADADADTGAAAEAGVEADAAPLIVGVSTPDFIGGLSDGWSAALEALIRAVIPADELVLADPDELAEDLDDRAEGRTALLAASAASPPRPADAVRAIPAAASVRTTTAHTHPAVPDQPVTRRSGATGETGSAGEEGTPDLVAVLAGPGLTAADLDELAELIRSFGFTPLLVPDLSSSVDGHLAPAWQPTTTGGTTVADLRRLPRARAVVAAGGCAAPAGELLAARTGARLFTHPHLSGLTEMDALVSELMSLSTRTAPTMVRRARERLADGLLDAHFVLGGVRVAIAAEPDTLVAAGSLLRDVGAEIVTAMAPTYAPVLDDAPFDEVVLGDLTEFTTRARAADAQLVVGSSHLREVAHRLGAAYLPVGFPIVDRLGAALAGTAGYTGSLRLLLDAANRVLDHTAASHTAASHDTAGHGTGGRSAAGHGTASTESAASGGWSETDLPHQARATADPDELDDLFQESPC</sequence>
<keyword evidence="1 2" id="KW-0535">Nitrogen fixation</keyword>
<evidence type="ECO:0000259" key="4">
    <source>
        <dbReference type="Pfam" id="PF00148"/>
    </source>
</evidence>
<dbReference type="PANTHER" id="PTHR33712:SF7">
    <property type="entry name" value="LIGHT-INDEPENDENT PROTOCHLOROPHYLLIDE REDUCTASE SUBUNIT B"/>
    <property type="match status" value="1"/>
</dbReference>
<evidence type="ECO:0000256" key="1">
    <source>
        <dbReference type="ARBA" id="ARBA00023231"/>
    </source>
</evidence>
<dbReference type="Pfam" id="PF00148">
    <property type="entry name" value="Oxidored_nitro"/>
    <property type="match status" value="1"/>
</dbReference>
<dbReference type="RefSeq" id="WP_248823504.1">
    <property type="nucleotide sequence ID" value="NZ_JALKFT010000003.1"/>
</dbReference>
<dbReference type="PANTHER" id="PTHR33712">
    <property type="entry name" value="LIGHT-INDEPENDENT PROTOCHLOROPHYLLIDE REDUCTASE SUBUNIT B"/>
    <property type="match status" value="1"/>
</dbReference>
<feature type="compositionally biased region" description="Low complexity" evidence="3">
    <location>
        <begin position="244"/>
        <end position="256"/>
    </location>
</feature>
<comment type="caution">
    <text evidence="5">The sequence shown here is derived from an EMBL/GenBank/DDBJ whole genome shotgun (WGS) entry which is preliminary data.</text>
</comment>
<comment type="similarity">
    <text evidence="2">Belongs to the NifD/NifK/NifE/NifN family.</text>
</comment>
<feature type="region of interest" description="Disordered" evidence="3">
    <location>
        <begin position="226"/>
        <end position="258"/>
    </location>
</feature>
<reference evidence="5 6" key="1">
    <citation type="submission" date="2022-04" db="EMBL/GenBank/DDBJ databases">
        <title>Genome diversity in the genus Frankia.</title>
        <authorList>
            <person name="Carlos-Shanley C."/>
            <person name="Hahn D."/>
        </authorList>
    </citation>
    <scope>NUCLEOTIDE SEQUENCE [LARGE SCALE GENOMIC DNA]</scope>
    <source>
        <strain evidence="5 6">Ag45/Mut15</strain>
    </source>
</reference>
<evidence type="ECO:0000313" key="5">
    <source>
        <dbReference type="EMBL" id="MCK9874977.1"/>
    </source>
</evidence>
<evidence type="ECO:0000256" key="2">
    <source>
        <dbReference type="RuleBase" id="RU004021"/>
    </source>
</evidence>
<dbReference type="EMBL" id="JALKFT010000003">
    <property type="protein sequence ID" value="MCK9874977.1"/>
    <property type="molecule type" value="Genomic_DNA"/>
</dbReference>
<dbReference type="InterPro" id="IPR050152">
    <property type="entry name" value="ChlB/BchB/BchZ"/>
</dbReference>
<dbReference type="SUPFAM" id="SSF53807">
    <property type="entry name" value="Helical backbone' metal receptor"/>
    <property type="match status" value="1"/>
</dbReference>
<dbReference type="InterPro" id="IPR000318">
    <property type="entry name" value="Nase_comp1_CS"/>
</dbReference>
<feature type="compositionally biased region" description="Acidic residues" evidence="3">
    <location>
        <begin position="575"/>
        <end position="588"/>
    </location>
</feature>
<gene>
    <name evidence="5" type="ORF">MXD59_04130</name>
</gene>
<name>A0ABT0JUS4_9ACTN</name>
<dbReference type="InterPro" id="IPR000510">
    <property type="entry name" value="Nase/OxRdtase_comp1"/>
</dbReference>
<dbReference type="Proteomes" id="UP001201873">
    <property type="component" value="Unassembled WGS sequence"/>
</dbReference>
<organism evidence="5 6">
    <name type="scientific">Frankia umida</name>
    <dbReference type="NCBI Taxonomy" id="573489"/>
    <lineage>
        <taxon>Bacteria</taxon>
        <taxon>Bacillati</taxon>
        <taxon>Actinomycetota</taxon>
        <taxon>Actinomycetes</taxon>
        <taxon>Frankiales</taxon>
        <taxon>Frankiaceae</taxon>
        <taxon>Frankia</taxon>
    </lineage>
</organism>